<name>A0A194X4J2_MOLSC</name>
<sequence length="195" mass="21546">MTSLFNACTLHFSSACATERLTGNLPRDQKDSEFRTTFSFRQATRTTVFRKSPPLLSPHTAPKSILSQGVSVITCIRGPNLCFQTAGRYSSTPQDGNAVSGAPHQLTTFLTRPPRHPRNTTSYNIRSSRSNRQRKDPPFRVWVAGAAVGCLVTQLRAWLGKASFPSSLTRSSPRYPAEPSCTTRPDRLGRIGHLQ</sequence>
<dbReference type="RefSeq" id="XP_018069453.1">
    <property type="nucleotide sequence ID" value="XM_018205230.1"/>
</dbReference>
<organism evidence="2 3">
    <name type="scientific">Mollisia scopiformis</name>
    <name type="common">Conifer needle endophyte fungus</name>
    <name type="synonym">Phialocephala scopiformis</name>
    <dbReference type="NCBI Taxonomy" id="149040"/>
    <lineage>
        <taxon>Eukaryota</taxon>
        <taxon>Fungi</taxon>
        <taxon>Dikarya</taxon>
        <taxon>Ascomycota</taxon>
        <taxon>Pezizomycotina</taxon>
        <taxon>Leotiomycetes</taxon>
        <taxon>Helotiales</taxon>
        <taxon>Mollisiaceae</taxon>
        <taxon>Mollisia</taxon>
    </lineage>
</organism>
<proteinExistence type="predicted"/>
<feature type="compositionally biased region" description="Polar residues" evidence="1">
    <location>
        <begin position="119"/>
        <end position="130"/>
    </location>
</feature>
<reference evidence="2 3" key="1">
    <citation type="submission" date="2015-10" db="EMBL/GenBank/DDBJ databases">
        <title>Full genome of DAOMC 229536 Phialocephala scopiformis, a fungal endophyte of spruce producing the potent anti-insectan compound rugulosin.</title>
        <authorList>
            <consortium name="DOE Joint Genome Institute"/>
            <person name="Walker A.K."/>
            <person name="Frasz S.L."/>
            <person name="Seifert K.A."/>
            <person name="Miller J.D."/>
            <person name="Mondo S.J."/>
            <person name="Labutti K."/>
            <person name="Lipzen A."/>
            <person name="Dockter R."/>
            <person name="Kennedy M."/>
            <person name="Grigoriev I.V."/>
            <person name="Spatafora J.W."/>
        </authorList>
    </citation>
    <scope>NUCLEOTIDE SEQUENCE [LARGE SCALE GENOMIC DNA]</scope>
    <source>
        <strain evidence="2 3">CBS 120377</strain>
    </source>
</reference>
<accession>A0A194X4J2</accession>
<keyword evidence="3" id="KW-1185">Reference proteome</keyword>
<dbReference type="InParanoid" id="A0A194X4J2"/>
<dbReference type="KEGG" id="psco:LY89DRAFT_129658"/>
<dbReference type="AlphaFoldDB" id="A0A194X4J2"/>
<dbReference type="EMBL" id="KQ947419">
    <property type="protein sequence ID" value="KUJ15098.1"/>
    <property type="molecule type" value="Genomic_DNA"/>
</dbReference>
<protein>
    <submittedName>
        <fullName evidence="2">Uncharacterized protein</fullName>
    </submittedName>
</protein>
<feature type="region of interest" description="Disordered" evidence="1">
    <location>
        <begin position="107"/>
        <end position="136"/>
    </location>
</feature>
<evidence type="ECO:0000256" key="1">
    <source>
        <dbReference type="SAM" id="MobiDB-lite"/>
    </source>
</evidence>
<evidence type="ECO:0000313" key="3">
    <source>
        <dbReference type="Proteomes" id="UP000070700"/>
    </source>
</evidence>
<feature type="region of interest" description="Disordered" evidence="1">
    <location>
        <begin position="165"/>
        <end position="195"/>
    </location>
</feature>
<dbReference type="GeneID" id="28814956"/>
<evidence type="ECO:0000313" key="2">
    <source>
        <dbReference type="EMBL" id="KUJ15098.1"/>
    </source>
</evidence>
<dbReference type="Proteomes" id="UP000070700">
    <property type="component" value="Unassembled WGS sequence"/>
</dbReference>
<gene>
    <name evidence="2" type="ORF">LY89DRAFT_129658</name>
</gene>